<accession>A0A820QQD8</accession>
<dbReference type="InterPro" id="IPR011992">
    <property type="entry name" value="EF-hand-dom_pair"/>
</dbReference>
<dbReference type="AlphaFoldDB" id="A0A820QQD8"/>
<dbReference type="EMBL" id="CAJOBO010001976">
    <property type="protein sequence ID" value="CAF4422619.1"/>
    <property type="molecule type" value="Genomic_DNA"/>
</dbReference>
<reference evidence="1" key="1">
    <citation type="submission" date="2021-02" db="EMBL/GenBank/DDBJ databases">
        <authorList>
            <person name="Nowell W R."/>
        </authorList>
    </citation>
    <scope>NUCLEOTIDE SEQUENCE</scope>
</reference>
<dbReference type="EMBL" id="CAJOBP010019152">
    <property type="protein sequence ID" value="CAF4592753.1"/>
    <property type="molecule type" value="Genomic_DNA"/>
</dbReference>
<comment type="caution">
    <text evidence="1">The sequence shown here is derived from an EMBL/GenBank/DDBJ whole genome shotgun (WGS) entry which is preliminary data.</text>
</comment>
<dbReference type="Proteomes" id="UP000663848">
    <property type="component" value="Unassembled WGS sequence"/>
</dbReference>
<evidence type="ECO:0000313" key="3">
    <source>
        <dbReference type="EMBL" id="CAF4526910.1"/>
    </source>
</evidence>
<evidence type="ECO:0000313" key="1">
    <source>
        <dbReference type="EMBL" id="CAF4422619.1"/>
    </source>
</evidence>
<dbReference type="EMBL" id="CAJOBR010000004">
    <property type="protein sequence ID" value="CAF4443589.1"/>
    <property type="molecule type" value="Genomic_DNA"/>
</dbReference>
<sequence length="151" mass="17889">MGQSMGKKLSNKELQLYSQQTQLQPYVIQQLYEAFIDRTGKKGRMTINEFKLAYTQINPYANIYNIDMDAERVFLMFDNDRNGKNNRKCSDIRRVRRRICYDAERFSLVNVAKILPRQLNQHDPCSYSDLILQCNKHDYSFNSLIRLYSAI</sequence>
<keyword evidence="6" id="KW-1185">Reference proteome</keyword>
<evidence type="ECO:0000313" key="2">
    <source>
        <dbReference type="EMBL" id="CAF4443589.1"/>
    </source>
</evidence>
<dbReference type="Proteomes" id="UP000663862">
    <property type="component" value="Unassembled WGS sequence"/>
</dbReference>
<organism evidence="1 5">
    <name type="scientific">Rotaria socialis</name>
    <dbReference type="NCBI Taxonomy" id="392032"/>
    <lineage>
        <taxon>Eukaryota</taxon>
        <taxon>Metazoa</taxon>
        <taxon>Spiralia</taxon>
        <taxon>Gnathifera</taxon>
        <taxon>Rotifera</taxon>
        <taxon>Eurotatoria</taxon>
        <taxon>Bdelloidea</taxon>
        <taxon>Philodinida</taxon>
        <taxon>Philodinidae</taxon>
        <taxon>Rotaria</taxon>
    </lineage>
</organism>
<dbReference type="Proteomes" id="UP000663851">
    <property type="component" value="Unassembled WGS sequence"/>
</dbReference>
<protein>
    <submittedName>
        <fullName evidence="1">Uncharacterized protein</fullName>
    </submittedName>
</protein>
<dbReference type="Gene3D" id="1.10.238.10">
    <property type="entry name" value="EF-hand"/>
    <property type="match status" value="1"/>
</dbReference>
<gene>
    <name evidence="1" type="ORF">HFQ381_LOCUS21714</name>
    <name evidence="2" type="ORF">QYT958_LOCUS101</name>
    <name evidence="3" type="ORF">TSG867_LOCUS22981</name>
    <name evidence="4" type="ORF">UJA718_LOCUS30992</name>
</gene>
<proteinExistence type="predicted"/>
<evidence type="ECO:0000313" key="4">
    <source>
        <dbReference type="EMBL" id="CAF4592753.1"/>
    </source>
</evidence>
<evidence type="ECO:0000313" key="5">
    <source>
        <dbReference type="Proteomes" id="UP000663851"/>
    </source>
</evidence>
<dbReference type="EMBL" id="CAJOBQ010001929">
    <property type="protein sequence ID" value="CAF4526910.1"/>
    <property type="molecule type" value="Genomic_DNA"/>
</dbReference>
<dbReference type="Proteomes" id="UP000663873">
    <property type="component" value="Unassembled WGS sequence"/>
</dbReference>
<dbReference type="SUPFAM" id="SSF47473">
    <property type="entry name" value="EF-hand"/>
    <property type="match status" value="1"/>
</dbReference>
<name>A0A820QQD8_9BILA</name>
<evidence type="ECO:0000313" key="6">
    <source>
        <dbReference type="Proteomes" id="UP000663873"/>
    </source>
</evidence>